<dbReference type="GO" id="GO:0050660">
    <property type="term" value="F:flavin adenine dinucleotide binding"/>
    <property type="evidence" value="ECO:0007669"/>
    <property type="project" value="InterPro"/>
</dbReference>
<evidence type="ECO:0000259" key="5">
    <source>
        <dbReference type="PROSITE" id="PS51371"/>
    </source>
</evidence>
<dbReference type="SUPFAM" id="SSF56176">
    <property type="entry name" value="FAD-binding/transporter-associated domain-like"/>
    <property type="match status" value="1"/>
</dbReference>
<organism evidence="6 7">
    <name type="scientific">Aquabacter spiritensis</name>
    <dbReference type="NCBI Taxonomy" id="933073"/>
    <lineage>
        <taxon>Bacteria</taxon>
        <taxon>Pseudomonadati</taxon>
        <taxon>Pseudomonadota</taxon>
        <taxon>Alphaproteobacteria</taxon>
        <taxon>Hyphomicrobiales</taxon>
        <taxon>Xanthobacteraceae</taxon>
        <taxon>Aquabacter</taxon>
    </lineage>
</organism>
<feature type="domain" description="CBS" evidence="5">
    <location>
        <begin position="80"/>
        <end position="145"/>
    </location>
</feature>
<dbReference type="EMBL" id="SMAI01000003">
    <property type="protein sequence ID" value="TCT06248.1"/>
    <property type="molecule type" value="Genomic_DNA"/>
</dbReference>
<dbReference type="InterPro" id="IPR044751">
    <property type="entry name" value="Ion_transp-like_CBS"/>
</dbReference>
<sequence>MSNIDQSSDPAASEPQSFIDRLRALLGTFRPQGSLRTDLMEVLDAAASGQAEEAGEFSPSESKMLRNILHLKEVGIGDIMVPRADIVAVHKDVPLGELMVTFANASHSRLVVYDDTLDDPVGMVHIRDLLAFMTGVLPGQREADVKTLNLASVDLSQSLNSAGLVRRLLYVPPSMPAVDLLISMQAARVHLALVIDEYGGTDGLVSIEDVVEEIVGEIEDEHDDEAALIKAQPDGSFLVDARTPLEEVTDVLGSSFAPAEVADEVDTLGGLVITLAARVPRIGEIIAMPGDYRIEVIDADPRRLKQLRILLPQDMAVSGKSAGGGSA</sequence>
<dbReference type="Proteomes" id="UP000294664">
    <property type="component" value="Unassembled WGS sequence"/>
</dbReference>
<dbReference type="InterPro" id="IPR016169">
    <property type="entry name" value="FAD-bd_PCMH_sub2"/>
</dbReference>
<comment type="similarity">
    <text evidence="1">Belongs to the UPF0053 family. Hemolysin C subfamily.</text>
</comment>
<dbReference type="OrthoDB" id="9797674at2"/>
<dbReference type="SMART" id="SM01091">
    <property type="entry name" value="CorC_HlyC"/>
    <property type="match status" value="1"/>
</dbReference>
<dbReference type="FunFam" id="3.10.580.10:FF:000002">
    <property type="entry name" value="Magnesium/cobalt efflux protein CorC"/>
    <property type="match status" value="1"/>
</dbReference>
<dbReference type="PROSITE" id="PS51371">
    <property type="entry name" value="CBS"/>
    <property type="match status" value="2"/>
</dbReference>
<evidence type="ECO:0000313" key="7">
    <source>
        <dbReference type="Proteomes" id="UP000294664"/>
    </source>
</evidence>
<gene>
    <name evidence="6" type="ORF">EDC64_103352</name>
</gene>
<dbReference type="InterPro" id="IPR000644">
    <property type="entry name" value="CBS_dom"/>
</dbReference>
<evidence type="ECO:0000313" key="6">
    <source>
        <dbReference type="EMBL" id="TCT06248.1"/>
    </source>
</evidence>
<dbReference type="InterPro" id="IPR046342">
    <property type="entry name" value="CBS_dom_sf"/>
</dbReference>
<keyword evidence="3 4" id="KW-0129">CBS domain</keyword>
<dbReference type="Pfam" id="PF00571">
    <property type="entry name" value="CBS"/>
    <property type="match status" value="2"/>
</dbReference>
<evidence type="ECO:0000256" key="3">
    <source>
        <dbReference type="ARBA" id="ARBA00023122"/>
    </source>
</evidence>
<accession>A0A4V2UY74</accession>
<dbReference type="Pfam" id="PF03471">
    <property type="entry name" value="CorC_HlyC"/>
    <property type="match status" value="1"/>
</dbReference>
<dbReference type="InterPro" id="IPR005170">
    <property type="entry name" value="Transptr-assoc_dom"/>
</dbReference>
<dbReference type="AlphaFoldDB" id="A0A4V2UY74"/>
<name>A0A4V2UY74_9HYPH</name>
<dbReference type="SUPFAM" id="SSF54631">
    <property type="entry name" value="CBS-domain pair"/>
    <property type="match status" value="1"/>
</dbReference>
<dbReference type="GO" id="GO:0005886">
    <property type="term" value="C:plasma membrane"/>
    <property type="evidence" value="ECO:0007669"/>
    <property type="project" value="TreeGrafter"/>
</dbReference>
<dbReference type="Gene3D" id="3.30.465.10">
    <property type="match status" value="1"/>
</dbReference>
<evidence type="ECO:0000256" key="2">
    <source>
        <dbReference type="ARBA" id="ARBA00022737"/>
    </source>
</evidence>
<dbReference type="PANTHER" id="PTHR22777:SF27">
    <property type="entry name" value="MAGNESIUM AND COBALT EFFLUX PROTEIN CORC"/>
    <property type="match status" value="1"/>
</dbReference>
<dbReference type="RefSeq" id="WP_132030755.1">
    <property type="nucleotide sequence ID" value="NZ_SMAI01000003.1"/>
</dbReference>
<evidence type="ECO:0000256" key="1">
    <source>
        <dbReference type="ARBA" id="ARBA00006446"/>
    </source>
</evidence>
<dbReference type="InterPro" id="IPR036318">
    <property type="entry name" value="FAD-bd_PCMH-like_sf"/>
</dbReference>
<proteinExistence type="inferred from homology"/>
<dbReference type="CDD" id="cd04590">
    <property type="entry name" value="CBS_pair_CorC_HlyC_assoc"/>
    <property type="match status" value="1"/>
</dbReference>
<feature type="domain" description="CBS" evidence="5">
    <location>
        <begin position="164"/>
        <end position="221"/>
    </location>
</feature>
<keyword evidence="2" id="KW-0677">Repeat</keyword>
<reference evidence="6 7" key="1">
    <citation type="submission" date="2019-03" db="EMBL/GenBank/DDBJ databases">
        <title>Genomic Encyclopedia of Type Strains, Phase IV (KMG-IV): sequencing the most valuable type-strain genomes for metagenomic binning, comparative biology and taxonomic classification.</title>
        <authorList>
            <person name="Goeker M."/>
        </authorList>
    </citation>
    <scope>NUCLEOTIDE SEQUENCE [LARGE SCALE GENOMIC DNA]</scope>
    <source>
        <strain evidence="6 7">DSM 9035</strain>
    </source>
</reference>
<comment type="caution">
    <text evidence="6">The sequence shown here is derived from an EMBL/GenBank/DDBJ whole genome shotgun (WGS) entry which is preliminary data.</text>
</comment>
<dbReference type="PANTHER" id="PTHR22777">
    <property type="entry name" value="HEMOLYSIN-RELATED"/>
    <property type="match status" value="1"/>
</dbReference>
<evidence type="ECO:0000256" key="4">
    <source>
        <dbReference type="PROSITE-ProRule" id="PRU00703"/>
    </source>
</evidence>
<dbReference type="Gene3D" id="3.10.580.10">
    <property type="entry name" value="CBS-domain"/>
    <property type="match status" value="1"/>
</dbReference>
<protein>
    <submittedName>
        <fullName evidence="6">CBS domain protein</fullName>
    </submittedName>
</protein>
<dbReference type="SMART" id="SM00116">
    <property type="entry name" value="CBS"/>
    <property type="match status" value="2"/>
</dbReference>
<keyword evidence="7" id="KW-1185">Reference proteome</keyword>